<feature type="domain" description="OVATE" evidence="8">
    <location>
        <begin position="368"/>
        <end position="427"/>
    </location>
</feature>
<dbReference type="PROSITE" id="PS51754">
    <property type="entry name" value="OVATE"/>
    <property type="match status" value="1"/>
</dbReference>
<keyword evidence="3 6" id="KW-0805">Transcription regulation</keyword>
<evidence type="ECO:0000256" key="3">
    <source>
        <dbReference type="ARBA" id="ARBA00023015"/>
    </source>
</evidence>
<keyword evidence="10" id="KW-1185">Reference proteome</keyword>
<dbReference type="EMBL" id="JAJJMB010008202">
    <property type="protein sequence ID" value="KAI3925034.1"/>
    <property type="molecule type" value="Genomic_DNA"/>
</dbReference>
<evidence type="ECO:0000256" key="7">
    <source>
        <dbReference type="SAM" id="MobiDB-lite"/>
    </source>
</evidence>
<dbReference type="Proteomes" id="UP001202328">
    <property type="component" value="Unassembled WGS sequence"/>
</dbReference>
<keyword evidence="2 6" id="KW-0678">Repressor</keyword>
<feature type="region of interest" description="Disordered" evidence="7">
    <location>
        <begin position="27"/>
        <end position="65"/>
    </location>
</feature>
<accession>A0AAD4XM44</accession>
<evidence type="ECO:0000256" key="4">
    <source>
        <dbReference type="ARBA" id="ARBA00023163"/>
    </source>
</evidence>
<evidence type="ECO:0000313" key="9">
    <source>
        <dbReference type="EMBL" id="KAI3925034.1"/>
    </source>
</evidence>
<sequence>MGNYKFRLSDMMPNAWFYKLKNGHPHPVKNKQKNLHHHHHYLIQTPPPPPTSSTPPYHHPTEKISHPRHSYYFTREIHIKPEANDQVLLDIHKAIQNSSPKNSKVSDLHYIAAAEPPRKSSKRSRPKNSRRKTVNKSVSSVSSSCNCRDTRQSSSSTWSSASKSDSTPAASPELDNDQECAESITVDANSVSMSMSMSSSTTSCSCRVSASTTDIIIDIIDSKKSSSAEKFDDEFDPITELELPPIITKVPTKFIQNKKKEQKSPRRRNSTSSKDVEGKNVHGSLSSKEQKSSRKSISAGSPGLKLRSNSPRILSRKIHSKDMTMTFLGAKPNKQRTTSATGTKKPAWISSSNLIPVVSSNVSDSFAVIKSSFDPHRDFRESMVEMIVENNLRKSGDLEELLACYLSLNSNEYHDIIVKVFQQIWFDLTDIH</sequence>
<dbReference type="Pfam" id="PF13724">
    <property type="entry name" value="DNA_binding_2"/>
    <property type="match status" value="1"/>
</dbReference>
<reference evidence="9" key="1">
    <citation type="submission" date="2022-04" db="EMBL/GenBank/DDBJ databases">
        <title>A functionally conserved STORR gene fusion in Papaver species that diverged 16.8 million years ago.</title>
        <authorList>
            <person name="Catania T."/>
        </authorList>
    </citation>
    <scope>NUCLEOTIDE SEQUENCE</scope>
    <source>
        <strain evidence="9">S-188037</strain>
    </source>
</reference>
<feature type="compositionally biased region" description="Low complexity" evidence="7">
    <location>
        <begin position="153"/>
        <end position="171"/>
    </location>
</feature>
<comment type="function">
    <text evidence="6">Transcriptional repressor that regulates multiple aspects of plant growth and development.</text>
</comment>
<dbReference type="PANTHER" id="PTHR33057:SF82">
    <property type="entry name" value="TRANSCRIPTION REPRESSOR OFP5"/>
    <property type="match status" value="1"/>
</dbReference>
<name>A0AAD4XM44_9MAGN</name>
<evidence type="ECO:0000256" key="5">
    <source>
        <dbReference type="ARBA" id="ARBA00023242"/>
    </source>
</evidence>
<dbReference type="AlphaFoldDB" id="A0AAD4XM44"/>
<dbReference type="Pfam" id="PF04844">
    <property type="entry name" value="Ovate"/>
    <property type="match status" value="1"/>
</dbReference>
<organism evidence="9 10">
    <name type="scientific">Papaver atlanticum</name>
    <dbReference type="NCBI Taxonomy" id="357466"/>
    <lineage>
        <taxon>Eukaryota</taxon>
        <taxon>Viridiplantae</taxon>
        <taxon>Streptophyta</taxon>
        <taxon>Embryophyta</taxon>
        <taxon>Tracheophyta</taxon>
        <taxon>Spermatophyta</taxon>
        <taxon>Magnoliopsida</taxon>
        <taxon>Ranunculales</taxon>
        <taxon>Papaveraceae</taxon>
        <taxon>Papaveroideae</taxon>
        <taxon>Papaver</taxon>
    </lineage>
</organism>
<dbReference type="InterPro" id="IPR025830">
    <property type="entry name" value="DNA_bnd_dom_ovate"/>
</dbReference>
<feature type="region of interest" description="Disordered" evidence="7">
    <location>
        <begin position="252"/>
        <end position="313"/>
    </location>
</feature>
<comment type="caution">
    <text evidence="9">The sequence shown here is derived from an EMBL/GenBank/DDBJ whole genome shotgun (WGS) entry which is preliminary data.</text>
</comment>
<protein>
    <recommendedName>
        <fullName evidence="6">Transcription repressor</fullName>
    </recommendedName>
    <alternativeName>
        <fullName evidence="6">Ovate family protein</fullName>
    </alternativeName>
</protein>
<comment type="subcellular location">
    <subcellularLocation>
        <location evidence="1 6">Nucleus</location>
    </subcellularLocation>
</comment>
<dbReference type="InterPro" id="IPR038933">
    <property type="entry name" value="Ovate"/>
</dbReference>
<evidence type="ECO:0000256" key="1">
    <source>
        <dbReference type="ARBA" id="ARBA00004123"/>
    </source>
</evidence>
<evidence type="ECO:0000256" key="2">
    <source>
        <dbReference type="ARBA" id="ARBA00022491"/>
    </source>
</evidence>
<evidence type="ECO:0000259" key="8">
    <source>
        <dbReference type="PROSITE" id="PS51754"/>
    </source>
</evidence>
<keyword evidence="5 6" id="KW-0539">Nucleus</keyword>
<dbReference type="GO" id="GO:0003677">
    <property type="term" value="F:DNA binding"/>
    <property type="evidence" value="ECO:0007669"/>
    <property type="project" value="InterPro"/>
</dbReference>
<dbReference type="InterPro" id="IPR006458">
    <property type="entry name" value="Ovate_C"/>
</dbReference>
<dbReference type="PANTHER" id="PTHR33057">
    <property type="entry name" value="TRANSCRIPTION REPRESSOR OFP7-RELATED"/>
    <property type="match status" value="1"/>
</dbReference>
<gene>
    <name evidence="9" type="ORF">MKW98_009684</name>
</gene>
<feature type="compositionally biased region" description="Basic residues" evidence="7">
    <location>
        <begin position="119"/>
        <end position="134"/>
    </location>
</feature>
<evidence type="ECO:0000313" key="10">
    <source>
        <dbReference type="Proteomes" id="UP001202328"/>
    </source>
</evidence>
<dbReference type="GO" id="GO:0045892">
    <property type="term" value="P:negative regulation of DNA-templated transcription"/>
    <property type="evidence" value="ECO:0007669"/>
    <property type="project" value="UniProtKB-UniRule"/>
</dbReference>
<dbReference type="NCBIfam" id="TIGR01568">
    <property type="entry name" value="A_thal_3678"/>
    <property type="match status" value="1"/>
</dbReference>
<evidence type="ECO:0000256" key="6">
    <source>
        <dbReference type="RuleBase" id="RU367028"/>
    </source>
</evidence>
<proteinExistence type="predicted"/>
<keyword evidence="4 6" id="KW-0804">Transcription</keyword>
<feature type="region of interest" description="Disordered" evidence="7">
    <location>
        <begin position="98"/>
        <end position="178"/>
    </location>
</feature>
<feature type="compositionally biased region" description="Basic residues" evidence="7">
    <location>
        <begin position="27"/>
        <end position="41"/>
    </location>
</feature>
<dbReference type="GO" id="GO:0005634">
    <property type="term" value="C:nucleus"/>
    <property type="evidence" value="ECO:0007669"/>
    <property type="project" value="UniProtKB-SubCell"/>
</dbReference>